<feature type="DNA-binding region" description="Homeobox" evidence="6">
    <location>
        <begin position="70"/>
        <end position="129"/>
    </location>
</feature>
<keyword evidence="4 6" id="KW-0371">Homeobox</keyword>
<dbReference type="FunFam" id="1.10.10.60:FF:000551">
    <property type="entry name" value="Predicted protein"/>
    <property type="match status" value="1"/>
</dbReference>
<dbReference type="PANTHER" id="PTHR46639:SF4">
    <property type="entry name" value="DIENCEPHALON_MESENCEPHALON HOMEOBOX PROTEIN 1-B-LIKE"/>
    <property type="match status" value="1"/>
</dbReference>
<dbReference type="Gene3D" id="1.10.10.60">
    <property type="entry name" value="Homeodomain-like"/>
    <property type="match status" value="1"/>
</dbReference>
<feature type="domain" description="Homeobox" evidence="9">
    <location>
        <begin position="68"/>
        <end position="128"/>
    </location>
</feature>
<dbReference type="InterPro" id="IPR003654">
    <property type="entry name" value="OAR_dom"/>
</dbReference>
<dbReference type="InterPro" id="IPR009057">
    <property type="entry name" value="Homeodomain-like_sf"/>
</dbReference>
<dbReference type="CDD" id="cd00086">
    <property type="entry name" value="homeodomain"/>
    <property type="match status" value="1"/>
</dbReference>
<dbReference type="AlphaFoldDB" id="A0ABD3WR89"/>
<comment type="similarity">
    <text evidence="2">Belongs to the paired homeobox family.</text>
</comment>
<dbReference type="EMBL" id="JBJQND010000005">
    <property type="protein sequence ID" value="KAL3876501.1"/>
    <property type="molecule type" value="Genomic_DNA"/>
</dbReference>
<keyword evidence="12" id="KW-1185">Reference proteome</keyword>
<dbReference type="InterPro" id="IPR017970">
    <property type="entry name" value="Homeobox_CS"/>
</dbReference>
<keyword evidence="5 6" id="KW-0539">Nucleus</keyword>
<evidence type="ECO:0000256" key="1">
    <source>
        <dbReference type="ARBA" id="ARBA00004123"/>
    </source>
</evidence>
<dbReference type="InterPro" id="IPR001356">
    <property type="entry name" value="HD"/>
</dbReference>
<name>A0ABD3WR89_SINWO</name>
<dbReference type="Proteomes" id="UP001634394">
    <property type="component" value="Unassembled WGS sequence"/>
</dbReference>
<evidence type="ECO:0000259" key="9">
    <source>
        <dbReference type="PROSITE" id="PS50071"/>
    </source>
</evidence>
<dbReference type="Pfam" id="PF03826">
    <property type="entry name" value="OAR"/>
    <property type="match status" value="1"/>
</dbReference>
<protein>
    <submittedName>
        <fullName evidence="11">Uncharacterized protein</fullName>
    </submittedName>
</protein>
<evidence type="ECO:0000313" key="12">
    <source>
        <dbReference type="Proteomes" id="UP001634394"/>
    </source>
</evidence>
<feature type="region of interest" description="Disordered" evidence="8">
    <location>
        <begin position="193"/>
        <end position="229"/>
    </location>
</feature>
<evidence type="ECO:0000256" key="7">
    <source>
        <dbReference type="RuleBase" id="RU000682"/>
    </source>
</evidence>
<dbReference type="InterPro" id="IPR052488">
    <property type="entry name" value="DMBX_homeobox"/>
</dbReference>
<dbReference type="GO" id="GO:0003677">
    <property type="term" value="F:DNA binding"/>
    <property type="evidence" value="ECO:0007669"/>
    <property type="project" value="UniProtKB-UniRule"/>
</dbReference>
<gene>
    <name evidence="11" type="ORF">ACJMK2_034343</name>
</gene>
<evidence type="ECO:0000256" key="4">
    <source>
        <dbReference type="ARBA" id="ARBA00023155"/>
    </source>
</evidence>
<organism evidence="11 12">
    <name type="scientific">Sinanodonta woodiana</name>
    <name type="common">Chinese pond mussel</name>
    <name type="synonym">Anodonta woodiana</name>
    <dbReference type="NCBI Taxonomy" id="1069815"/>
    <lineage>
        <taxon>Eukaryota</taxon>
        <taxon>Metazoa</taxon>
        <taxon>Spiralia</taxon>
        <taxon>Lophotrochozoa</taxon>
        <taxon>Mollusca</taxon>
        <taxon>Bivalvia</taxon>
        <taxon>Autobranchia</taxon>
        <taxon>Heteroconchia</taxon>
        <taxon>Palaeoheterodonta</taxon>
        <taxon>Unionida</taxon>
        <taxon>Unionoidea</taxon>
        <taxon>Unionidae</taxon>
        <taxon>Unioninae</taxon>
        <taxon>Sinanodonta</taxon>
    </lineage>
</organism>
<keyword evidence="3 6" id="KW-0238">DNA-binding</keyword>
<dbReference type="PANTHER" id="PTHR46639">
    <property type="entry name" value="DIENCEPHALON/MESENCEPHALON HOMEOBOX PROTEIN 1"/>
    <property type="match status" value="1"/>
</dbReference>
<comment type="caution">
    <text evidence="11">The sequence shown here is derived from an EMBL/GenBank/DDBJ whole genome shotgun (WGS) entry which is preliminary data.</text>
</comment>
<evidence type="ECO:0000256" key="8">
    <source>
        <dbReference type="SAM" id="MobiDB-lite"/>
    </source>
</evidence>
<feature type="compositionally biased region" description="Basic and acidic residues" evidence="8">
    <location>
        <begin position="210"/>
        <end position="229"/>
    </location>
</feature>
<feature type="compositionally biased region" description="Polar residues" evidence="8">
    <location>
        <begin position="155"/>
        <end position="170"/>
    </location>
</feature>
<dbReference type="GO" id="GO:0005634">
    <property type="term" value="C:nucleus"/>
    <property type="evidence" value="ECO:0007669"/>
    <property type="project" value="UniProtKB-SubCell"/>
</dbReference>
<dbReference type="PROSITE" id="PS00027">
    <property type="entry name" value="HOMEOBOX_1"/>
    <property type="match status" value="1"/>
</dbReference>
<accession>A0ABD3WR89</accession>
<dbReference type="PROSITE" id="PS50071">
    <property type="entry name" value="HOMEOBOX_2"/>
    <property type="match status" value="1"/>
</dbReference>
<comment type="subcellular location">
    <subcellularLocation>
        <location evidence="1 6 7">Nucleus</location>
    </subcellularLocation>
</comment>
<dbReference type="SMART" id="SM00389">
    <property type="entry name" value="HOX"/>
    <property type="match status" value="1"/>
</dbReference>
<proteinExistence type="inferred from homology"/>
<evidence type="ECO:0000313" key="11">
    <source>
        <dbReference type="EMBL" id="KAL3876501.1"/>
    </source>
</evidence>
<evidence type="ECO:0000256" key="5">
    <source>
        <dbReference type="ARBA" id="ARBA00023242"/>
    </source>
</evidence>
<feature type="region of interest" description="Disordered" evidence="8">
    <location>
        <begin position="127"/>
        <end position="170"/>
    </location>
</feature>
<dbReference type="Pfam" id="PF00046">
    <property type="entry name" value="Homeodomain"/>
    <property type="match status" value="1"/>
</dbReference>
<feature type="domain" description="OAR" evidence="10">
    <location>
        <begin position="359"/>
        <end position="372"/>
    </location>
</feature>
<feature type="compositionally biased region" description="Polar residues" evidence="8">
    <location>
        <begin position="132"/>
        <end position="146"/>
    </location>
</feature>
<reference evidence="11 12" key="1">
    <citation type="submission" date="2024-11" db="EMBL/GenBank/DDBJ databases">
        <title>Chromosome-level genome assembly of the freshwater bivalve Anodonta woodiana.</title>
        <authorList>
            <person name="Chen X."/>
        </authorList>
    </citation>
    <scope>NUCLEOTIDE SEQUENCE [LARGE SCALE GENOMIC DNA]</scope>
    <source>
        <strain evidence="11">MN2024</strain>
        <tissue evidence="11">Gills</tissue>
    </source>
</reference>
<dbReference type="PROSITE" id="PS50803">
    <property type="entry name" value="OAR"/>
    <property type="match status" value="1"/>
</dbReference>
<evidence type="ECO:0000259" key="10">
    <source>
        <dbReference type="PROSITE" id="PS50803"/>
    </source>
</evidence>
<evidence type="ECO:0000256" key="2">
    <source>
        <dbReference type="ARBA" id="ARBA00005733"/>
    </source>
</evidence>
<sequence>MQAFDGPQPPYLRHSSIINFSHFPPSAQTPFYYPVQAQMTSFAPPFHPFTWAERLADIIFEARYGPHRKQRRSRTAFTNQQLSALEKTFQKTHYPDVVMRERLAMMTNLPEARIQVWFKNRRAKFRKKQKGISKSDNQVTTSNQHNGTKEHLAQESDNLVSTQVSVKEESTGSALGSISLNLDLESETHIDVESLSNEINDEISDTVSPEETKRDTTYDTEEHSSKGGESKIEHNMHLMNEIMDDDLPISKLLTTGCCGFFSFPYMNVTSDQTYQSLGFNSFLIQSTGGAQLLSTLFGAPATLDKPISGSTFLQFPAIDRCQYQRHLSPFGSQIPLFDLQASSVKTCTVPSHSTVMSTSSIESLRMRAKQHVASFGLHNVL</sequence>
<evidence type="ECO:0000256" key="3">
    <source>
        <dbReference type="ARBA" id="ARBA00023125"/>
    </source>
</evidence>
<evidence type="ECO:0000256" key="6">
    <source>
        <dbReference type="PROSITE-ProRule" id="PRU00108"/>
    </source>
</evidence>
<dbReference type="SUPFAM" id="SSF46689">
    <property type="entry name" value="Homeodomain-like"/>
    <property type="match status" value="1"/>
</dbReference>